<dbReference type="Proteomes" id="UP000268162">
    <property type="component" value="Unassembled WGS sequence"/>
</dbReference>
<gene>
    <name evidence="2" type="ORF">BJ085DRAFT_36675</name>
</gene>
<dbReference type="EMBL" id="ML002379">
    <property type="protein sequence ID" value="RKP38328.1"/>
    <property type="molecule type" value="Genomic_DNA"/>
</dbReference>
<evidence type="ECO:0000313" key="2">
    <source>
        <dbReference type="EMBL" id="RKP38328.1"/>
    </source>
</evidence>
<dbReference type="AlphaFoldDB" id="A0A4P9ZY80"/>
<protein>
    <submittedName>
        <fullName evidence="2">Uncharacterized protein</fullName>
    </submittedName>
</protein>
<reference evidence="3" key="1">
    <citation type="journal article" date="2018" name="Nat. Microbiol.">
        <title>Leveraging single-cell genomics to expand the fungal tree of life.</title>
        <authorList>
            <person name="Ahrendt S.R."/>
            <person name="Quandt C.A."/>
            <person name="Ciobanu D."/>
            <person name="Clum A."/>
            <person name="Salamov A."/>
            <person name="Andreopoulos B."/>
            <person name="Cheng J.F."/>
            <person name="Woyke T."/>
            <person name="Pelin A."/>
            <person name="Henrissat B."/>
            <person name="Reynolds N.K."/>
            <person name="Benny G.L."/>
            <person name="Smith M.E."/>
            <person name="James T.Y."/>
            <person name="Grigoriev I.V."/>
        </authorList>
    </citation>
    <scope>NUCLEOTIDE SEQUENCE [LARGE SCALE GENOMIC DNA]</scope>
    <source>
        <strain evidence="3">RSA 468</strain>
    </source>
</reference>
<keyword evidence="1" id="KW-0732">Signal</keyword>
<name>A0A4P9ZY80_9FUNG</name>
<organism evidence="2 3">
    <name type="scientific">Dimargaris cristalligena</name>
    <dbReference type="NCBI Taxonomy" id="215637"/>
    <lineage>
        <taxon>Eukaryota</taxon>
        <taxon>Fungi</taxon>
        <taxon>Fungi incertae sedis</taxon>
        <taxon>Zoopagomycota</taxon>
        <taxon>Kickxellomycotina</taxon>
        <taxon>Dimargaritomycetes</taxon>
        <taxon>Dimargaritales</taxon>
        <taxon>Dimargaritaceae</taxon>
        <taxon>Dimargaris</taxon>
    </lineage>
</organism>
<evidence type="ECO:0000256" key="1">
    <source>
        <dbReference type="SAM" id="SignalP"/>
    </source>
</evidence>
<sequence length="124" mass="13756">MKLNAVFIVGLTTLAVAMGVPLPLHYPQTSQAWTNLRQSGTQFLHSLGRLPVALAHDSSNAFRAKQRSSQAAWQARERRINIAVQNKKQAVRNEVHQFTNNAATSLDRISEYLRAKAAPLSHAQ</sequence>
<feature type="signal peptide" evidence="1">
    <location>
        <begin position="1"/>
        <end position="19"/>
    </location>
</feature>
<feature type="chain" id="PRO_5020426092" evidence="1">
    <location>
        <begin position="20"/>
        <end position="124"/>
    </location>
</feature>
<proteinExistence type="predicted"/>
<accession>A0A4P9ZY80</accession>
<keyword evidence="3" id="KW-1185">Reference proteome</keyword>
<evidence type="ECO:0000313" key="3">
    <source>
        <dbReference type="Proteomes" id="UP000268162"/>
    </source>
</evidence>